<keyword evidence="3" id="KW-0902">Two-component regulatory system</keyword>
<dbReference type="InterPro" id="IPR036890">
    <property type="entry name" value="HATPase_C_sf"/>
</dbReference>
<gene>
    <name evidence="5" type="ORF">SAMN05443575_1544</name>
</gene>
<dbReference type="SUPFAM" id="SSF55874">
    <property type="entry name" value="ATPase domain of HSP90 chaperone/DNA topoisomerase II/histidine kinase"/>
    <property type="match status" value="1"/>
</dbReference>
<dbReference type="PANTHER" id="PTHR24421:SF61">
    <property type="entry name" value="OXYGEN SENSOR HISTIDINE KINASE NREB"/>
    <property type="match status" value="1"/>
</dbReference>
<dbReference type="PROSITE" id="PS50112">
    <property type="entry name" value="PAS"/>
    <property type="match status" value="1"/>
</dbReference>
<organism evidence="5 6">
    <name type="scientific">Jatrophihabitans endophyticus</name>
    <dbReference type="NCBI Taxonomy" id="1206085"/>
    <lineage>
        <taxon>Bacteria</taxon>
        <taxon>Bacillati</taxon>
        <taxon>Actinomycetota</taxon>
        <taxon>Actinomycetes</taxon>
        <taxon>Jatrophihabitantales</taxon>
        <taxon>Jatrophihabitantaceae</taxon>
        <taxon>Jatrophihabitans</taxon>
    </lineage>
</organism>
<accession>A0A1M5HJS6</accession>
<dbReference type="InterPro" id="IPR050482">
    <property type="entry name" value="Sensor_HK_TwoCompSys"/>
</dbReference>
<dbReference type="STRING" id="1206085.SAMN05443575_1544"/>
<reference evidence="5 6" key="1">
    <citation type="submission" date="2016-11" db="EMBL/GenBank/DDBJ databases">
        <authorList>
            <person name="Jaros S."/>
            <person name="Januszkiewicz K."/>
            <person name="Wedrychowicz H."/>
        </authorList>
    </citation>
    <scope>NUCLEOTIDE SEQUENCE [LARGE SCALE GENOMIC DNA]</scope>
    <source>
        <strain evidence="5 6">DSM 45627</strain>
    </source>
</reference>
<dbReference type="Proteomes" id="UP000186132">
    <property type="component" value="Unassembled WGS sequence"/>
</dbReference>
<dbReference type="PANTHER" id="PTHR24421">
    <property type="entry name" value="NITRATE/NITRITE SENSOR PROTEIN NARX-RELATED"/>
    <property type="match status" value="1"/>
</dbReference>
<keyword evidence="2" id="KW-0418">Kinase</keyword>
<dbReference type="InterPro" id="IPR000014">
    <property type="entry name" value="PAS"/>
</dbReference>
<dbReference type="SUPFAM" id="SSF55785">
    <property type="entry name" value="PYP-like sensor domain (PAS domain)"/>
    <property type="match status" value="2"/>
</dbReference>
<evidence type="ECO:0000259" key="4">
    <source>
        <dbReference type="PROSITE" id="PS50112"/>
    </source>
</evidence>
<keyword evidence="6" id="KW-1185">Reference proteome</keyword>
<evidence type="ECO:0000256" key="3">
    <source>
        <dbReference type="ARBA" id="ARBA00023012"/>
    </source>
</evidence>
<dbReference type="OrthoDB" id="3782725at2"/>
<dbReference type="GO" id="GO:0016301">
    <property type="term" value="F:kinase activity"/>
    <property type="evidence" value="ECO:0007669"/>
    <property type="project" value="UniProtKB-KW"/>
</dbReference>
<dbReference type="AlphaFoldDB" id="A0A1M5HJS6"/>
<dbReference type="EMBL" id="FQVU01000002">
    <property type="protein sequence ID" value="SHG16229.1"/>
    <property type="molecule type" value="Genomic_DNA"/>
</dbReference>
<dbReference type="NCBIfam" id="TIGR00229">
    <property type="entry name" value="sensory_box"/>
    <property type="match status" value="2"/>
</dbReference>
<dbReference type="SMART" id="SM00091">
    <property type="entry name" value="PAS"/>
    <property type="match status" value="2"/>
</dbReference>
<dbReference type="Pfam" id="PF08448">
    <property type="entry name" value="PAS_4"/>
    <property type="match status" value="2"/>
</dbReference>
<protein>
    <submittedName>
        <fullName evidence="5">PAS domain S-box-containing protein</fullName>
    </submittedName>
</protein>
<dbReference type="InterPro" id="IPR035965">
    <property type="entry name" value="PAS-like_dom_sf"/>
</dbReference>
<keyword evidence="1" id="KW-0808">Transferase</keyword>
<dbReference type="GO" id="GO:0000160">
    <property type="term" value="P:phosphorelay signal transduction system"/>
    <property type="evidence" value="ECO:0007669"/>
    <property type="project" value="UniProtKB-KW"/>
</dbReference>
<sequence length="578" mass="62559">MRPRTLASEPVAGPLASAASLATVVDHLPAIVALFDMDLRNRFTNWAHVPWFGLQPRDLVGCSPADIVGAATFAESRPYYDAVREGEPQTFERIMTLPTGLRRHAIVHYEPYRIDGEIRGVVTMATDVTGRARAEFARQELAARATAIGERERDAMAKQRNATERLNQMASELARVARRHPEHADAVEDAARTMATAAQRLRTLAQHRPGPGRPPGPERVVREQVEAGAAALGFLPTLLVMGRLDALDEALADLVGEVLETTLDNIGRHADATRVDVTVGVEHGDVVVVVADDGGGVVRPQAGSSLDRLRTIATGRGGRCSWVINSDDGTTVEWRVPLHPDLPQAGPANAAVVTPVDDTQRPPEGYRAAASPSLDEREMRALLEHLPIGLAVWDRDLRNQYANRIAARWFGLPEPEQMLGQLYGDIATPEAQARALPLARSALAGSHVVMERPFDTAPGQPRHIRSEFVPRVVGGSVVGIYVQVTDIGERVRAESAVREETARALALRERHAAEEEVHHLAIQEVFAAALRVDALRPMHPGAARELDEALAPLDSAVADLRESVVTSEAVASGEALGR</sequence>
<dbReference type="Gene3D" id="3.30.565.10">
    <property type="entry name" value="Histidine kinase-like ATPase, C-terminal domain"/>
    <property type="match status" value="1"/>
</dbReference>
<evidence type="ECO:0000256" key="1">
    <source>
        <dbReference type="ARBA" id="ARBA00022679"/>
    </source>
</evidence>
<feature type="domain" description="PAS" evidence="4">
    <location>
        <begin position="375"/>
        <end position="446"/>
    </location>
</feature>
<name>A0A1M5HJS6_9ACTN</name>
<evidence type="ECO:0000313" key="6">
    <source>
        <dbReference type="Proteomes" id="UP000186132"/>
    </source>
</evidence>
<evidence type="ECO:0000313" key="5">
    <source>
        <dbReference type="EMBL" id="SHG16229.1"/>
    </source>
</evidence>
<proteinExistence type="predicted"/>
<dbReference type="InterPro" id="IPR013656">
    <property type="entry name" value="PAS_4"/>
</dbReference>
<dbReference type="CDD" id="cd00130">
    <property type="entry name" value="PAS"/>
    <property type="match status" value="1"/>
</dbReference>
<dbReference type="Gene3D" id="3.30.450.20">
    <property type="entry name" value="PAS domain"/>
    <property type="match status" value="2"/>
</dbReference>
<evidence type="ECO:0000256" key="2">
    <source>
        <dbReference type="ARBA" id="ARBA00022777"/>
    </source>
</evidence>
<dbReference type="RefSeq" id="WP_073388242.1">
    <property type="nucleotide sequence ID" value="NZ_FQVU01000002.1"/>
</dbReference>